<comment type="caution">
    <text evidence="2">The sequence shown here is derived from an EMBL/GenBank/DDBJ whole genome shotgun (WGS) entry which is preliminary data.</text>
</comment>
<dbReference type="AlphaFoldDB" id="A0A846ZNJ3"/>
<organism evidence="2 3">
    <name type="scientific">Oleiagrimonas citrea</name>
    <dbReference type="NCBI Taxonomy" id="1665687"/>
    <lineage>
        <taxon>Bacteria</taxon>
        <taxon>Pseudomonadati</taxon>
        <taxon>Pseudomonadota</taxon>
        <taxon>Gammaproteobacteria</taxon>
        <taxon>Lysobacterales</taxon>
        <taxon>Rhodanobacteraceae</taxon>
        <taxon>Oleiagrimonas</taxon>
    </lineage>
</organism>
<gene>
    <name evidence="2" type="ORF">HF690_09310</name>
</gene>
<evidence type="ECO:0008006" key="4">
    <source>
        <dbReference type="Google" id="ProtNLM"/>
    </source>
</evidence>
<proteinExistence type="predicted"/>
<protein>
    <recommendedName>
        <fullName evidence="4">GH26 domain-containing protein</fullName>
    </recommendedName>
</protein>
<evidence type="ECO:0000313" key="2">
    <source>
        <dbReference type="EMBL" id="NKZ39148.1"/>
    </source>
</evidence>
<name>A0A846ZNJ3_9GAMM</name>
<keyword evidence="1" id="KW-0732">Signal</keyword>
<evidence type="ECO:0000313" key="3">
    <source>
        <dbReference type="Proteomes" id="UP000541636"/>
    </source>
</evidence>
<feature type="signal peptide" evidence="1">
    <location>
        <begin position="1"/>
        <end position="21"/>
    </location>
</feature>
<keyword evidence="3" id="KW-1185">Reference proteome</keyword>
<dbReference type="EMBL" id="JAAZQD010000003">
    <property type="protein sequence ID" value="NKZ39148.1"/>
    <property type="molecule type" value="Genomic_DNA"/>
</dbReference>
<evidence type="ECO:0000256" key="1">
    <source>
        <dbReference type="SAM" id="SignalP"/>
    </source>
</evidence>
<accession>A0A846ZNJ3</accession>
<dbReference type="Proteomes" id="UP000541636">
    <property type="component" value="Unassembled WGS sequence"/>
</dbReference>
<sequence>MRTKLLALLSLSLLYSEALFALPPDNPPTTTTAPSSTTSPTQKIKFYGYDWLDYYQFTQPAMNPSSAKNAIYTTGFSKTNLNVVHRTETLDDSACASGTCALGINAGSGTTSGSLWTDICPGAINDQQCTSLGSWQNIWNIVATIKQATYKPSAIYFIDEPFDNKALQENGNYVSYRYPSYICTLREAMQHYGLNIPVFTVLSYNQAHTAKYVGEIQNQMPSTGCPTTYNSRPDWIGIDNYHWSDSDMWSTYTYVAPPSNPSSQKWVMVPPSTASLGMTDQQLHDQIQIYWDFIWNHQSAPIIAIMNWHFDRNVTLDPNTYPKTTALLSYMANEITPAQ</sequence>
<reference evidence="2 3" key="1">
    <citation type="journal article" date="2017" name="Int. J. Syst. Evol. Microbiol.">
        <title>Oleiagrimonas citrea sp. nov., a marine bacterium isolated from tidal flat sediment and emended description of the genus Oleiagrimonas Fang et al. 2015 and Oleiagrimonas soli.</title>
        <authorList>
            <person name="Yang S.H."/>
            <person name="Seo H.S."/>
            <person name="Seong C.N."/>
            <person name="Kwon K.K."/>
        </authorList>
    </citation>
    <scope>NUCLEOTIDE SEQUENCE [LARGE SCALE GENOMIC DNA]</scope>
    <source>
        <strain evidence="2 3">MEBiC09124</strain>
    </source>
</reference>
<feature type="chain" id="PRO_5032397838" description="GH26 domain-containing protein" evidence="1">
    <location>
        <begin position="22"/>
        <end position="339"/>
    </location>
</feature>